<dbReference type="HOGENOM" id="CLU_3289859_0_0_9"/>
<accession>N2A103</accession>
<evidence type="ECO:0000313" key="1">
    <source>
        <dbReference type="EMBL" id="EMZ19700.1"/>
    </source>
</evidence>
<dbReference type="AlphaFoldDB" id="N2A103"/>
<keyword evidence="2" id="KW-1185">Reference proteome</keyword>
<organism evidence="1 2">
    <name type="scientific">Eubacterium plexicaudatum ASF492</name>
    <dbReference type="NCBI Taxonomy" id="1235802"/>
    <lineage>
        <taxon>Bacteria</taxon>
        <taxon>Bacillati</taxon>
        <taxon>Bacillota</taxon>
        <taxon>Clostridia</taxon>
        <taxon>Eubacteriales</taxon>
        <taxon>Eubacteriaceae</taxon>
        <taxon>Eubacterium</taxon>
    </lineage>
</organism>
<gene>
    <name evidence="1" type="ORF">C823_05384</name>
</gene>
<name>N2A103_9FIRM</name>
<dbReference type="STRING" id="1235802.C823_05384"/>
<protein>
    <submittedName>
        <fullName evidence="1">Uncharacterized protein</fullName>
    </submittedName>
</protein>
<dbReference type="EMBL" id="AQFT01000159">
    <property type="protein sequence ID" value="EMZ19700.1"/>
    <property type="molecule type" value="Genomic_DNA"/>
</dbReference>
<proteinExistence type="predicted"/>
<comment type="caution">
    <text evidence="1">The sequence shown here is derived from an EMBL/GenBank/DDBJ whole genome shotgun (WGS) entry which is preliminary data.</text>
</comment>
<reference evidence="1 2" key="1">
    <citation type="journal article" date="2014" name="Genome Announc.">
        <title>Draft genome sequences of the altered schaedler flora, a defined bacterial community from gnotobiotic mice.</title>
        <authorList>
            <person name="Wannemuehler M.J."/>
            <person name="Overstreet A.M."/>
            <person name="Ward D.V."/>
            <person name="Phillips G.J."/>
        </authorList>
    </citation>
    <scope>NUCLEOTIDE SEQUENCE [LARGE SCALE GENOMIC DNA]</scope>
    <source>
        <strain evidence="1 2">ASF492</strain>
    </source>
</reference>
<dbReference type="PATRIC" id="fig|1235802.3.peg.5682"/>
<evidence type="ECO:0000313" key="2">
    <source>
        <dbReference type="Proteomes" id="UP000012589"/>
    </source>
</evidence>
<sequence>MKKPIIGIVPLVDIERESYWMLPGYMKGIEQAGEFRLCFH</sequence>
<dbReference type="Proteomes" id="UP000012589">
    <property type="component" value="Unassembled WGS sequence"/>
</dbReference>